<sequence>MLGYVTIGSNDMERSLAFYDAVFEPLGGKRMMNTGRGWIYGADRPCIGITTPYDEQTATAGNGSMTALAAPTRAMVDAVYAKAREMGAPCEGAPGVRGDNPDGFYGAYFRDPDGNKLCVFKFGPA</sequence>
<evidence type="ECO:0000313" key="2">
    <source>
        <dbReference type="EMBL" id="ATQ43017.1"/>
    </source>
</evidence>
<dbReference type="AlphaFoldDB" id="A0A2D2AYL4"/>
<proteinExistence type="predicted"/>
<dbReference type="EMBL" id="CP024201">
    <property type="protein sequence ID" value="ATQ43017.1"/>
    <property type="molecule type" value="Genomic_DNA"/>
</dbReference>
<dbReference type="CDD" id="cd07262">
    <property type="entry name" value="VOC_like"/>
    <property type="match status" value="1"/>
</dbReference>
<evidence type="ECO:0000313" key="3">
    <source>
        <dbReference type="Proteomes" id="UP000228945"/>
    </source>
</evidence>
<dbReference type="InterPro" id="IPR029068">
    <property type="entry name" value="Glyas_Bleomycin-R_OHBP_Dase"/>
</dbReference>
<protein>
    <submittedName>
        <fullName evidence="2">Glyoxalase</fullName>
    </submittedName>
</protein>
<dbReference type="PANTHER" id="PTHR35006:SF1">
    <property type="entry name" value="BLL2941 PROTEIN"/>
    <property type="match status" value="1"/>
</dbReference>
<dbReference type="OrthoDB" id="9807407at2"/>
<dbReference type="Pfam" id="PF00903">
    <property type="entry name" value="Glyoxalase"/>
    <property type="match status" value="1"/>
</dbReference>
<dbReference type="RefSeq" id="WP_099622268.1">
    <property type="nucleotide sequence ID" value="NZ_CP024201.1"/>
</dbReference>
<dbReference type="PANTHER" id="PTHR35006">
    <property type="entry name" value="GLYOXALASE FAMILY PROTEIN (AFU_ORTHOLOGUE AFUA_5G14830)"/>
    <property type="match status" value="1"/>
</dbReference>
<reference evidence="2 3" key="1">
    <citation type="submission" date="2017-10" db="EMBL/GenBank/DDBJ databases">
        <title>Genome sequence of Caulobacter mirabilis FWC38.</title>
        <authorList>
            <person name="Fiebig A."/>
            <person name="Crosson S."/>
        </authorList>
    </citation>
    <scope>NUCLEOTIDE SEQUENCE [LARGE SCALE GENOMIC DNA]</scope>
    <source>
        <strain evidence="2 3">FWC 38</strain>
    </source>
</reference>
<keyword evidence="3" id="KW-1185">Reference proteome</keyword>
<dbReference type="InterPro" id="IPR004360">
    <property type="entry name" value="Glyas_Fos-R_dOase_dom"/>
</dbReference>
<dbReference type="Proteomes" id="UP000228945">
    <property type="component" value="Chromosome"/>
</dbReference>
<name>A0A2D2AYL4_9CAUL</name>
<dbReference type="InterPro" id="IPR037523">
    <property type="entry name" value="VOC_core"/>
</dbReference>
<dbReference type="PROSITE" id="PS51819">
    <property type="entry name" value="VOC"/>
    <property type="match status" value="1"/>
</dbReference>
<gene>
    <name evidence="2" type="ORF">CSW64_11655</name>
</gene>
<evidence type="ECO:0000259" key="1">
    <source>
        <dbReference type="PROSITE" id="PS51819"/>
    </source>
</evidence>
<organism evidence="2 3">
    <name type="scientific">Caulobacter mirabilis</name>
    <dbReference type="NCBI Taxonomy" id="69666"/>
    <lineage>
        <taxon>Bacteria</taxon>
        <taxon>Pseudomonadati</taxon>
        <taxon>Pseudomonadota</taxon>
        <taxon>Alphaproteobacteria</taxon>
        <taxon>Caulobacterales</taxon>
        <taxon>Caulobacteraceae</taxon>
        <taxon>Caulobacter</taxon>
    </lineage>
</organism>
<feature type="domain" description="VOC" evidence="1">
    <location>
        <begin position="1"/>
        <end position="122"/>
    </location>
</feature>
<dbReference type="KEGG" id="cmb:CSW64_11655"/>
<dbReference type="SUPFAM" id="SSF54593">
    <property type="entry name" value="Glyoxalase/Bleomycin resistance protein/Dihydroxybiphenyl dioxygenase"/>
    <property type="match status" value="1"/>
</dbReference>
<accession>A0A2D2AYL4</accession>
<dbReference type="Gene3D" id="3.10.180.10">
    <property type="entry name" value="2,3-Dihydroxybiphenyl 1,2-Dioxygenase, domain 1"/>
    <property type="match status" value="1"/>
</dbReference>